<dbReference type="PANTHER" id="PTHR43240:SF8">
    <property type="entry name" value="PHENYLACETIC ACID DEGRADATION-RELATED PROTEIN"/>
    <property type="match status" value="1"/>
</dbReference>
<organism evidence="3 4">
    <name type="scientific">Actinokineospora guangxiensis</name>
    <dbReference type="NCBI Taxonomy" id="1490288"/>
    <lineage>
        <taxon>Bacteria</taxon>
        <taxon>Bacillati</taxon>
        <taxon>Actinomycetota</taxon>
        <taxon>Actinomycetes</taxon>
        <taxon>Pseudonocardiales</taxon>
        <taxon>Pseudonocardiaceae</taxon>
        <taxon>Actinokineospora</taxon>
    </lineage>
</organism>
<dbReference type="CDD" id="cd03443">
    <property type="entry name" value="PaaI_thioesterase"/>
    <property type="match status" value="1"/>
</dbReference>
<dbReference type="InterPro" id="IPR006683">
    <property type="entry name" value="Thioestr_dom"/>
</dbReference>
<dbReference type="GO" id="GO:0016787">
    <property type="term" value="F:hydrolase activity"/>
    <property type="evidence" value="ECO:0007669"/>
    <property type="project" value="UniProtKB-KW"/>
</dbReference>
<evidence type="ECO:0000256" key="1">
    <source>
        <dbReference type="ARBA" id="ARBA00022801"/>
    </source>
</evidence>
<dbReference type="NCBIfam" id="TIGR00369">
    <property type="entry name" value="unchar_dom_1"/>
    <property type="match status" value="1"/>
</dbReference>
<proteinExistence type="predicted"/>
<keyword evidence="1 3" id="KW-0378">Hydrolase</keyword>
<dbReference type="RefSeq" id="WP_378250453.1">
    <property type="nucleotide sequence ID" value="NZ_JBHSKF010000017.1"/>
</dbReference>
<dbReference type="EC" id="3.1.2.-" evidence="3"/>
<dbReference type="InterPro" id="IPR003736">
    <property type="entry name" value="PAAI_dom"/>
</dbReference>
<gene>
    <name evidence="3" type="ORF">ACFPM7_26210</name>
</gene>
<protein>
    <submittedName>
        <fullName evidence="3">PaaI family thioesterase</fullName>
        <ecNumber evidence="3">3.1.2.-</ecNumber>
    </submittedName>
</protein>
<dbReference type="PANTHER" id="PTHR43240">
    <property type="entry name" value="1,4-DIHYDROXY-2-NAPHTHOYL-COA THIOESTERASE 1"/>
    <property type="match status" value="1"/>
</dbReference>
<sequence length="138" mass="14658">MTVSDHLRPGTELILAQLPFARLLGVRLVAAGACEVRGELDWSPERCTVMSAMHGGALMGLADTVGGILAYLNLPAGAATTTVESKTNFLRAVREGVVTAVSRPMHVGAQFIVCQTDLLDDTRALVAQTTQTQAVLRR</sequence>
<keyword evidence="4" id="KW-1185">Reference proteome</keyword>
<accession>A0ABW0EW03</accession>
<dbReference type="EMBL" id="JBHSKF010000017">
    <property type="protein sequence ID" value="MFC5290563.1"/>
    <property type="molecule type" value="Genomic_DNA"/>
</dbReference>
<reference evidence="4" key="1">
    <citation type="journal article" date="2019" name="Int. J. Syst. Evol. Microbiol.">
        <title>The Global Catalogue of Microorganisms (GCM) 10K type strain sequencing project: providing services to taxonomists for standard genome sequencing and annotation.</title>
        <authorList>
            <consortium name="The Broad Institute Genomics Platform"/>
            <consortium name="The Broad Institute Genome Sequencing Center for Infectious Disease"/>
            <person name="Wu L."/>
            <person name="Ma J."/>
        </authorList>
    </citation>
    <scope>NUCLEOTIDE SEQUENCE [LARGE SCALE GENOMIC DNA]</scope>
    <source>
        <strain evidence="4">CCUG 59778</strain>
    </source>
</reference>
<dbReference type="InterPro" id="IPR029069">
    <property type="entry name" value="HotDog_dom_sf"/>
</dbReference>
<evidence type="ECO:0000313" key="4">
    <source>
        <dbReference type="Proteomes" id="UP001596157"/>
    </source>
</evidence>
<name>A0ABW0EW03_9PSEU</name>
<dbReference type="Gene3D" id="3.10.129.10">
    <property type="entry name" value="Hotdog Thioesterase"/>
    <property type="match status" value="1"/>
</dbReference>
<feature type="domain" description="Thioesterase" evidence="2">
    <location>
        <begin position="52"/>
        <end position="126"/>
    </location>
</feature>
<dbReference type="SUPFAM" id="SSF54637">
    <property type="entry name" value="Thioesterase/thiol ester dehydrase-isomerase"/>
    <property type="match status" value="1"/>
</dbReference>
<evidence type="ECO:0000313" key="3">
    <source>
        <dbReference type="EMBL" id="MFC5290563.1"/>
    </source>
</evidence>
<comment type="caution">
    <text evidence="3">The sequence shown here is derived from an EMBL/GenBank/DDBJ whole genome shotgun (WGS) entry which is preliminary data.</text>
</comment>
<dbReference type="Proteomes" id="UP001596157">
    <property type="component" value="Unassembled WGS sequence"/>
</dbReference>
<dbReference type="Pfam" id="PF03061">
    <property type="entry name" value="4HBT"/>
    <property type="match status" value="1"/>
</dbReference>
<evidence type="ECO:0000259" key="2">
    <source>
        <dbReference type="Pfam" id="PF03061"/>
    </source>
</evidence>